<sequence>MQYVVIIEETEGGGYSAYVPDLPVCFTVGDTLDEVKANIKSAIELYLEEARETGMVLPMPKTMTTLIEVRAA</sequence>
<name>A0A1I1YLZ5_9BACT</name>
<dbReference type="InterPro" id="IPR051404">
    <property type="entry name" value="TA_system_antitoxin"/>
</dbReference>
<dbReference type="InterPro" id="IPR035069">
    <property type="entry name" value="TTHA1013/TTHA0281-like"/>
</dbReference>
<organism evidence="2 3">
    <name type="scientific">Spirosoma endophyticum</name>
    <dbReference type="NCBI Taxonomy" id="662367"/>
    <lineage>
        <taxon>Bacteria</taxon>
        <taxon>Pseudomonadati</taxon>
        <taxon>Bacteroidota</taxon>
        <taxon>Cytophagia</taxon>
        <taxon>Cytophagales</taxon>
        <taxon>Cytophagaceae</taxon>
        <taxon>Spirosoma</taxon>
    </lineage>
</organism>
<dbReference type="PANTHER" id="PTHR34504:SF2">
    <property type="entry name" value="UPF0150 PROTEIN SSL0259"/>
    <property type="match status" value="1"/>
</dbReference>
<dbReference type="Pfam" id="PF15919">
    <property type="entry name" value="HicB_lk_antitox"/>
    <property type="match status" value="1"/>
</dbReference>
<dbReference type="SUPFAM" id="SSF143100">
    <property type="entry name" value="TTHA1013/TTHA0281-like"/>
    <property type="match status" value="1"/>
</dbReference>
<keyword evidence="3" id="KW-1185">Reference proteome</keyword>
<dbReference type="EMBL" id="FOLQ01000011">
    <property type="protein sequence ID" value="SFE20419.1"/>
    <property type="molecule type" value="Genomic_DNA"/>
</dbReference>
<protein>
    <submittedName>
        <fullName evidence="2">Predicted nuclease of the RNAse H fold, HicB family</fullName>
    </submittedName>
</protein>
<dbReference type="OrthoDB" id="5419659at2"/>
<dbReference type="Proteomes" id="UP000198598">
    <property type="component" value="Unassembled WGS sequence"/>
</dbReference>
<dbReference type="Gene3D" id="3.30.160.250">
    <property type="match status" value="1"/>
</dbReference>
<evidence type="ECO:0000313" key="3">
    <source>
        <dbReference type="Proteomes" id="UP000198598"/>
    </source>
</evidence>
<reference evidence="2 3" key="1">
    <citation type="submission" date="2016-10" db="EMBL/GenBank/DDBJ databases">
        <authorList>
            <person name="de Groot N.N."/>
        </authorList>
    </citation>
    <scope>NUCLEOTIDE SEQUENCE [LARGE SCALE GENOMIC DNA]</scope>
    <source>
        <strain evidence="2 3">DSM 26130</strain>
    </source>
</reference>
<dbReference type="STRING" id="662367.SAMN05216167_111102"/>
<dbReference type="RefSeq" id="WP_093830769.1">
    <property type="nucleotide sequence ID" value="NZ_FOLQ01000011.1"/>
</dbReference>
<proteinExistence type="predicted"/>
<evidence type="ECO:0000313" key="2">
    <source>
        <dbReference type="EMBL" id="SFE20419.1"/>
    </source>
</evidence>
<accession>A0A1I1YLZ5</accession>
<feature type="domain" description="HicB-like antitoxin of toxin-antitoxin system" evidence="1">
    <location>
        <begin position="3"/>
        <end position="67"/>
    </location>
</feature>
<gene>
    <name evidence="2" type="ORF">SAMN05216167_111102</name>
</gene>
<dbReference type="PANTHER" id="PTHR34504">
    <property type="entry name" value="ANTITOXIN HICB"/>
    <property type="match status" value="1"/>
</dbReference>
<dbReference type="AlphaFoldDB" id="A0A1I1YLZ5"/>
<dbReference type="InterPro" id="IPR031807">
    <property type="entry name" value="HicB-like"/>
</dbReference>
<evidence type="ECO:0000259" key="1">
    <source>
        <dbReference type="Pfam" id="PF15919"/>
    </source>
</evidence>